<dbReference type="Proteomes" id="UP000694892">
    <property type="component" value="Chromosome 9_10L"/>
</dbReference>
<evidence type="ECO:0000256" key="1">
    <source>
        <dbReference type="SAM" id="MobiDB-lite"/>
    </source>
</evidence>
<organism evidence="2 3">
    <name type="scientific">Xenopus laevis</name>
    <name type="common">African clawed frog</name>
    <dbReference type="NCBI Taxonomy" id="8355"/>
    <lineage>
        <taxon>Eukaryota</taxon>
        <taxon>Metazoa</taxon>
        <taxon>Chordata</taxon>
        <taxon>Craniata</taxon>
        <taxon>Vertebrata</taxon>
        <taxon>Euteleostomi</taxon>
        <taxon>Amphibia</taxon>
        <taxon>Batrachia</taxon>
        <taxon>Anura</taxon>
        <taxon>Pipoidea</taxon>
        <taxon>Pipidae</taxon>
        <taxon>Xenopodinae</taxon>
        <taxon>Xenopus</taxon>
        <taxon>Xenopus</taxon>
    </lineage>
</organism>
<sequence>MSNKVRDRPRSNNRRSEVSEGKPSQTGNVHKYRITSQENNQSILTSSDVYLKGRQTSGRSVMTLCVKHSVSASVAAHV</sequence>
<reference evidence="3" key="1">
    <citation type="journal article" date="2016" name="Nature">
        <title>Genome evolution in the allotetraploid frog Xenopus laevis.</title>
        <authorList>
            <person name="Session A.M."/>
            <person name="Uno Y."/>
            <person name="Kwon T."/>
            <person name="Chapman J.A."/>
            <person name="Toyoda A."/>
            <person name="Takahashi S."/>
            <person name="Fukui A."/>
            <person name="Hikosaka A."/>
            <person name="Suzuki A."/>
            <person name="Kondo M."/>
            <person name="van Heeringen S.J."/>
            <person name="Quigley I."/>
            <person name="Heinz S."/>
            <person name="Ogino H."/>
            <person name="Ochi H."/>
            <person name="Hellsten U."/>
            <person name="Lyons J.B."/>
            <person name="Simakov O."/>
            <person name="Putnam N."/>
            <person name="Stites J."/>
            <person name="Kuroki Y."/>
            <person name="Tanaka T."/>
            <person name="Michiue T."/>
            <person name="Watanabe M."/>
            <person name="Bogdanovic O."/>
            <person name="Lister R."/>
            <person name="Georgiou G."/>
            <person name="Paranjpe S.S."/>
            <person name="van Kruijsbergen I."/>
            <person name="Shu S."/>
            <person name="Carlson J."/>
            <person name="Kinoshita T."/>
            <person name="Ohta Y."/>
            <person name="Mawaribuchi S."/>
            <person name="Jenkins J."/>
            <person name="Grimwood J."/>
            <person name="Schmutz J."/>
            <person name="Mitros T."/>
            <person name="Mozaffari S.V."/>
            <person name="Suzuki Y."/>
            <person name="Haramoto Y."/>
            <person name="Yamamoto T.S."/>
            <person name="Takagi C."/>
            <person name="Heald R."/>
            <person name="Miller K."/>
            <person name="Haudenschild C."/>
            <person name="Kitzman J."/>
            <person name="Nakayama T."/>
            <person name="Izutsu Y."/>
            <person name="Robert J."/>
            <person name="Fortriede J."/>
            <person name="Burns K."/>
            <person name="Lotay V."/>
            <person name="Karimi K."/>
            <person name="Yasuoka Y."/>
            <person name="Dichmann D.S."/>
            <person name="Flajnik M.F."/>
            <person name="Houston D.W."/>
            <person name="Shendure J."/>
            <person name="DuPasquier L."/>
            <person name="Vize P.D."/>
            <person name="Zorn A.M."/>
            <person name="Ito M."/>
            <person name="Marcotte E.M."/>
            <person name="Wallingford J.B."/>
            <person name="Ito Y."/>
            <person name="Asashima M."/>
            <person name="Ueno N."/>
            <person name="Matsuda Y."/>
            <person name="Veenstra G.J."/>
            <person name="Fujiyama A."/>
            <person name="Harland R.M."/>
            <person name="Taira M."/>
            <person name="Rokhsar D.S."/>
        </authorList>
    </citation>
    <scope>NUCLEOTIDE SEQUENCE [LARGE SCALE GENOMIC DNA]</scope>
    <source>
        <strain evidence="3">J</strain>
    </source>
</reference>
<accession>A0A974C0U7</accession>
<feature type="compositionally biased region" description="Basic and acidic residues" evidence="1">
    <location>
        <begin position="1"/>
        <end position="20"/>
    </location>
</feature>
<name>A0A974C0U7_XENLA</name>
<dbReference type="AlphaFoldDB" id="A0A974C0U7"/>
<proteinExistence type="predicted"/>
<dbReference type="EMBL" id="CM004482">
    <property type="protein sequence ID" value="OCT64346.1"/>
    <property type="molecule type" value="Genomic_DNA"/>
</dbReference>
<evidence type="ECO:0000313" key="2">
    <source>
        <dbReference type="EMBL" id="OCT64346.1"/>
    </source>
</evidence>
<gene>
    <name evidence="2" type="ORF">XELAEV_18045449mg</name>
</gene>
<feature type="compositionally biased region" description="Polar residues" evidence="1">
    <location>
        <begin position="22"/>
        <end position="40"/>
    </location>
</feature>
<feature type="region of interest" description="Disordered" evidence="1">
    <location>
        <begin position="1"/>
        <end position="40"/>
    </location>
</feature>
<evidence type="ECO:0000313" key="3">
    <source>
        <dbReference type="Proteomes" id="UP000694892"/>
    </source>
</evidence>
<protein>
    <submittedName>
        <fullName evidence="2">Uncharacterized protein</fullName>
    </submittedName>
</protein>